<dbReference type="PROSITE" id="PS50026">
    <property type="entry name" value="EGF_3"/>
    <property type="match status" value="5"/>
</dbReference>
<feature type="disulfide bond" evidence="28">
    <location>
        <begin position="1719"/>
        <end position="1746"/>
    </location>
</feature>
<feature type="domain" description="EGF-like" evidence="31">
    <location>
        <begin position="200"/>
        <end position="236"/>
    </location>
</feature>
<dbReference type="FunFam" id="2.60.120.290:FF:000042">
    <property type="entry name" value="AGAP005526-PA"/>
    <property type="match status" value="1"/>
</dbReference>
<feature type="domain" description="EGF-like" evidence="31">
    <location>
        <begin position="472"/>
        <end position="507"/>
    </location>
</feature>
<evidence type="ECO:0000256" key="18">
    <source>
        <dbReference type="ARBA" id="ARBA00023157"/>
    </source>
</evidence>
<keyword evidence="9" id="KW-0165">Cleavage on pair of basic residues</keyword>
<keyword evidence="6" id="KW-0153">Cholesterol metabolism</keyword>
<proteinExistence type="predicted"/>
<dbReference type="PROSITE" id="PS00022">
    <property type="entry name" value="EGF_1"/>
    <property type="match status" value="4"/>
</dbReference>
<dbReference type="FunFam" id="2.60.120.290:FF:000013">
    <property type="entry name" value="Membrane frizzled-related protein"/>
    <property type="match status" value="20"/>
</dbReference>
<evidence type="ECO:0000313" key="32">
    <source>
        <dbReference type="EMBL" id="CAH1775425.1"/>
    </source>
</evidence>
<feature type="disulfide bond" evidence="28">
    <location>
        <begin position="671"/>
        <end position="698"/>
    </location>
</feature>
<feature type="domain" description="EGF-like" evidence="31">
    <location>
        <begin position="509"/>
        <end position="545"/>
    </location>
</feature>
<feature type="disulfide bond" evidence="28">
    <location>
        <begin position="551"/>
        <end position="578"/>
    </location>
</feature>
<keyword evidence="16" id="KW-0443">Lipid metabolism</keyword>
<feature type="domain" description="CUB" evidence="30">
    <location>
        <begin position="551"/>
        <end position="667"/>
    </location>
</feature>
<protein>
    <recommendedName>
        <fullName evidence="25">Cubilin</fullName>
    </recommendedName>
</protein>
<dbReference type="InterPro" id="IPR024731">
    <property type="entry name" value="NELL2-like_EGF"/>
</dbReference>
<feature type="disulfide bond" evidence="29">
    <location>
        <begin position="535"/>
        <end position="544"/>
    </location>
</feature>
<dbReference type="EMBL" id="CAIIXF020000001">
    <property type="protein sequence ID" value="CAH1775425.1"/>
    <property type="molecule type" value="Genomic_DNA"/>
</dbReference>
<feature type="domain" description="CUB" evidence="30">
    <location>
        <begin position="3417"/>
        <end position="3531"/>
    </location>
</feature>
<evidence type="ECO:0000256" key="17">
    <source>
        <dbReference type="ARBA" id="ARBA00023136"/>
    </source>
</evidence>
<keyword evidence="20" id="KW-0325">Glycoprotein</keyword>
<feature type="domain" description="CUB" evidence="30">
    <location>
        <begin position="1604"/>
        <end position="1718"/>
    </location>
</feature>
<comment type="function">
    <text evidence="26">Endocytic receptor which plays a role in lipoprotein, vitamin and iron metabolism by facilitating their uptake. Acts together with LRP2 to mediate endocytosis of high-density lipoproteins, GC, hemoglobin, ALB, TF and SCGB1A1. Acts together with AMN to mediate endocytosis of the CBLIF-cobalamin complex. Binds to ALB, MB, Kappa and lambda-light chains, TF, hemoglobin, GC, SCGB1A1, APOA1, high density lipoprotein, and the CBLIF-cobalamin complex. Ligand binding requires calcium. Serves as important transporter in several absorptive epithelia, including intestine, renal proximal tubules and embryonic yolk sac. May play an important role in the development of the peri-implantation embryo through internalization of APOA1 and cholesterol. Binds to LGALS3 at the maternal-fetal interface.</text>
</comment>
<feature type="disulfide bond" evidence="29">
    <location>
        <begin position="497"/>
        <end position="506"/>
    </location>
</feature>
<dbReference type="FunFam" id="2.10.25.10:FF:000379">
    <property type="entry name" value="Cubilin"/>
    <property type="match status" value="1"/>
</dbReference>
<evidence type="ECO:0000256" key="23">
    <source>
        <dbReference type="ARBA" id="ARBA00023285"/>
    </source>
</evidence>
<feature type="domain" description="CUB" evidence="30">
    <location>
        <begin position="671"/>
        <end position="784"/>
    </location>
</feature>
<evidence type="ECO:0000256" key="28">
    <source>
        <dbReference type="PROSITE-ProRule" id="PRU00059"/>
    </source>
</evidence>
<evidence type="ECO:0000256" key="19">
    <source>
        <dbReference type="ARBA" id="ARBA00023166"/>
    </source>
</evidence>
<dbReference type="FunFam" id="2.60.120.290:FF:000018">
    <property type="entry name" value="cubilin"/>
    <property type="match status" value="1"/>
</dbReference>
<keyword evidence="5 29" id="KW-0245">EGF-like domain</keyword>
<dbReference type="PANTHER" id="PTHR24251:SF37">
    <property type="entry name" value="CUB DOMAIN-CONTAINING PROTEIN"/>
    <property type="match status" value="1"/>
</dbReference>
<feature type="domain" description="EGF-like" evidence="31">
    <location>
        <begin position="238"/>
        <end position="279"/>
    </location>
</feature>
<feature type="domain" description="CUB" evidence="30">
    <location>
        <begin position="1144"/>
        <end position="1256"/>
    </location>
</feature>
<dbReference type="Pfam" id="PF00431">
    <property type="entry name" value="CUB"/>
    <property type="match status" value="28"/>
</dbReference>
<dbReference type="GO" id="GO:0005765">
    <property type="term" value="C:lysosomal membrane"/>
    <property type="evidence" value="ECO:0007669"/>
    <property type="project" value="UniProtKB-SubCell"/>
</dbReference>
<comment type="caution">
    <text evidence="29">Lacks conserved residue(s) required for the propagation of feature annotation.</text>
</comment>
<dbReference type="SMART" id="SM00181">
    <property type="entry name" value="EGF"/>
    <property type="match status" value="8"/>
</dbReference>
<dbReference type="GO" id="GO:0016324">
    <property type="term" value="C:apical plasma membrane"/>
    <property type="evidence" value="ECO:0007669"/>
    <property type="project" value="UniProtKB-ARBA"/>
</dbReference>
<dbReference type="SUPFAM" id="SSF57196">
    <property type="entry name" value="EGF/Laminin"/>
    <property type="match status" value="4"/>
</dbReference>
<dbReference type="Gene3D" id="1.20.1270.70">
    <property type="entry name" value="Designed single chain three-helix bundle"/>
    <property type="match status" value="1"/>
</dbReference>
<evidence type="ECO:0000256" key="13">
    <source>
        <dbReference type="ARBA" id="ARBA00022753"/>
    </source>
</evidence>
<feature type="domain" description="CUB" evidence="30">
    <location>
        <begin position="2198"/>
        <end position="2315"/>
    </location>
</feature>
<dbReference type="PROSITE" id="PS01180">
    <property type="entry name" value="CUB"/>
    <property type="match status" value="27"/>
</dbReference>
<dbReference type="SMART" id="SM00179">
    <property type="entry name" value="EGF_CA"/>
    <property type="match status" value="7"/>
</dbReference>
<dbReference type="SMART" id="SM00042">
    <property type="entry name" value="CUB"/>
    <property type="match status" value="27"/>
</dbReference>
<dbReference type="CDD" id="cd00041">
    <property type="entry name" value="CUB"/>
    <property type="match status" value="27"/>
</dbReference>
<keyword evidence="19" id="KW-1207">Sterol metabolism</keyword>
<evidence type="ECO:0000256" key="12">
    <source>
        <dbReference type="ARBA" id="ARBA00022737"/>
    </source>
</evidence>
<feature type="domain" description="CUB" evidence="30">
    <location>
        <begin position="1949"/>
        <end position="2062"/>
    </location>
</feature>
<dbReference type="Pfam" id="PF07645">
    <property type="entry name" value="EGF_CA"/>
    <property type="match status" value="3"/>
</dbReference>
<dbReference type="FunFam" id="2.10.25.10:FF:000260">
    <property type="entry name" value="Notch receptor 4"/>
    <property type="match status" value="1"/>
</dbReference>
<evidence type="ECO:0000256" key="16">
    <source>
        <dbReference type="ARBA" id="ARBA00023098"/>
    </source>
</evidence>
<evidence type="ECO:0000256" key="24">
    <source>
        <dbReference type="ARBA" id="ARBA00023765"/>
    </source>
</evidence>
<feature type="domain" description="CUB" evidence="30">
    <location>
        <begin position="1024"/>
        <end position="1138"/>
    </location>
</feature>
<feature type="domain" description="CUB" evidence="30">
    <location>
        <begin position="1487"/>
        <end position="1600"/>
    </location>
</feature>
<dbReference type="Gene3D" id="2.60.120.290">
    <property type="entry name" value="Spermadhesin, CUB domain"/>
    <property type="match status" value="27"/>
</dbReference>
<comment type="subcellular location">
    <subcellularLocation>
        <location evidence="2">Cell membrane</location>
        <topology evidence="2">Peripheral membrane protein</topology>
    </subcellularLocation>
    <subcellularLocation>
        <location evidence="1">Endosome</location>
    </subcellularLocation>
    <subcellularLocation>
        <location evidence="24">Lysosome membrane</location>
        <topology evidence="24">Peripheral membrane protein</topology>
    </subcellularLocation>
</comment>
<evidence type="ECO:0000259" key="30">
    <source>
        <dbReference type="PROSITE" id="PS01180"/>
    </source>
</evidence>
<dbReference type="FunFam" id="2.10.25.10:FF:000143">
    <property type="entry name" value="Protein crumbs 1"/>
    <property type="match status" value="1"/>
</dbReference>
<dbReference type="PROSITE" id="PS00010">
    <property type="entry name" value="ASX_HYDROXYL"/>
    <property type="match status" value="3"/>
</dbReference>
<feature type="domain" description="CUB" evidence="30">
    <location>
        <begin position="2802"/>
        <end position="2914"/>
    </location>
</feature>
<dbReference type="PROSITE" id="PS01186">
    <property type="entry name" value="EGF_2"/>
    <property type="match status" value="1"/>
</dbReference>
<feature type="domain" description="CUB" evidence="30">
    <location>
        <begin position="2438"/>
        <end position="2557"/>
    </location>
</feature>
<keyword evidence="18 29" id="KW-1015">Disulfide bond</keyword>
<dbReference type="PROSITE" id="PS01187">
    <property type="entry name" value="EGF_CA"/>
    <property type="match status" value="2"/>
</dbReference>
<keyword evidence="8" id="KW-0846">Cobalamin</keyword>
<evidence type="ECO:0000256" key="4">
    <source>
        <dbReference type="ARBA" id="ARBA00022475"/>
    </source>
</evidence>
<dbReference type="Proteomes" id="UP000749559">
    <property type="component" value="Unassembled WGS sequence"/>
</dbReference>
<feature type="domain" description="CUB" evidence="30">
    <location>
        <begin position="3649"/>
        <end position="3760"/>
    </location>
</feature>
<keyword evidence="11" id="KW-0732">Signal</keyword>
<feature type="domain" description="CUB" evidence="30">
    <location>
        <begin position="2081"/>
        <end position="2197"/>
    </location>
</feature>
<keyword evidence="15" id="KW-0653">Protein transport</keyword>
<evidence type="ECO:0000313" key="33">
    <source>
        <dbReference type="Proteomes" id="UP000749559"/>
    </source>
</evidence>
<feature type="domain" description="CUB" evidence="30">
    <location>
        <begin position="1838"/>
        <end position="1948"/>
    </location>
</feature>
<keyword evidence="10" id="KW-0479">Metal-binding</keyword>
<evidence type="ECO:0000256" key="15">
    <source>
        <dbReference type="ARBA" id="ARBA00022927"/>
    </source>
</evidence>
<feature type="domain" description="CUB" evidence="30">
    <location>
        <begin position="2319"/>
        <end position="2436"/>
    </location>
</feature>
<keyword evidence="23" id="KW-0170">Cobalt</keyword>
<dbReference type="InterPro" id="IPR000152">
    <property type="entry name" value="EGF-type_Asp/Asn_hydroxyl_site"/>
</dbReference>
<feature type="domain" description="CUB" evidence="30">
    <location>
        <begin position="2918"/>
        <end position="3032"/>
    </location>
</feature>
<evidence type="ECO:0000256" key="14">
    <source>
        <dbReference type="ARBA" id="ARBA00022837"/>
    </source>
</evidence>
<evidence type="ECO:0000256" key="21">
    <source>
        <dbReference type="ARBA" id="ARBA00023221"/>
    </source>
</evidence>
<dbReference type="InterPro" id="IPR000742">
    <property type="entry name" value="EGF"/>
</dbReference>
<name>A0A8S4N4I1_OWEFU</name>
<dbReference type="Pfam" id="PF00008">
    <property type="entry name" value="EGF"/>
    <property type="match status" value="3"/>
</dbReference>
<evidence type="ECO:0000256" key="2">
    <source>
        <dbReference type="ARBA" id="ARBA00004202"/>
    </source>
</evidence>
<feature type="domain" description="CUB" evidence="30">
    <location>
        <begin position="790"/>
        <end position="902"/>
    </location>
</feature>
<evidence type="ECO:0000256" key="27">
    <source>
        <dbReference type="ARBA" id="ARBA00049703"/>
    </source>
</evidence>
<feature type="domain" description="CUB" evidence="30">
    <location>
        <begin position="3299"/>
        <end position="3413"/>
    </location>
</feature>
<dbReference type="CDD" id="cd22201">
    <property type="entry name" value="cubilin_NTD"/>
    <property type="match status" value="1"/>
</dbReference>
<dbReference type="GO" id="GO:0015031">
    <property type="term" value="P:protein transport"/>
    <property type="evidence" value="ECO:0007669"/>
    <property type="project" value="UniProtKB-KW"/>
</dbReference>
<feature type="domain" description="CUB" evidence="30">
    <location>
        <begin position="1372"/>
        <end position="1485"/>
    </location>
</feature>
<feature type="domain" description="CUB" evidence="30">
    <location>
        <begin position="3033"/>
        <end position="3178"/>
    </location>
</feature>
<dbReference type="CDD" id="cd00054">
    <property type="entry name" value="EGF_CA"/>
    <property type="match status" value="6"/>
</dbReference>
<feature type="domain" description="CUB" evidence="30">
    <location>
        <begin position="903"/>
        <end position="1015"/>
    </location>
</feature>
<keyword evidence="3" id="KW-0813">Transport</keyword>
<evidence type="ECO:0000256" key="3">
    <source>
        <dbReference type="ARBA" id="ARBA00022448"/>
    </source>
</evidence>
<evidence type="ECO:0000256" key="26">
    <source>
        <dbReference type="ARBA" id="ARBA00049611"/>
    </source>
</evidence>
<feature type="domain" description="EGF-like" evidence="31">
    <location>
        <begin position="420"/>
        <end position="465"/>
    </location>
</feature>
<evidence type="ECO:0000256" key="11">
    <source>
        <dbReference type="ARBA" id="ARBA00022729"/>
    </source>
</evidence>
<evidence type="ECO:0000256" key="22">
    <source>
        <dbReference type="ARBA" id="ARBA00023228"/>
    </source>
</evidence>
<dbReference type="InterPro" id="IPR018097">
    <property type="entry name" value="EGF_Ca-bd_CS"/>
</dbReference>
<feature type="disulfide bond" evidence="29">
    <location>
        <begin position="269"/>
        <end position="278"/>
    </location>
</feature>
<feature type="domain" description="CUB" evidence="30">
    <location>
        <begin position="1719"/>
        <end position="1834"/>
    </location>
</feature>
<dbReference type="Gene3D" id="2.10.25.10">
    <property type="entry name" value="Laminin"/>
    <property type="match status" value="7"/>
</dbReference>
<dbReference type="GO" id="GO:0005509">
    <property type="term" value="F:calcium ion binding"/>
    <property type="evidence" value="ECO:0007669"/>
    <property type="project" value="InterPro"/>
</dbReference>
<gene>
    <name evidence="32" type="ORF">OFUS_LOCUS2727</name>
</gene>
<keyword evidence="7" id="KW-0597">Phosphoprotein</keyword>
<dbReference type="InterPro" id="IPR049883">
    <property type="entry name" value="NOTCH1_EGF-like"/>
</dbReference>
<keyword evidence="4" id="KW-1003">Cell membrane</keyword>
<evidence type="ECO:0000256" key="20">
    <source>
        <dbReference type="ARBA" id="ARBA00023180"/>
    </source>
</evidence>
<dbReference type="SUPFAM" id="SSF57184">
    <property type="entry name" value="Growth factor receptor domain"/>
    <property type="match status" value="1"/>
</dbReference>
<evidence type="ECO:0000256" key="10">
    <source>
        <dbReference type="ARBA" id="ARBA00022723"/>
    </source>
</evidence>
<comment type="subunit">
    <text evidence="27">Interacts with AMN. Component of the cubam complex composed of one CUBN trimer and one AMN chain. The cubam complex can dimerize. Interacts with LRP2 in a dual-receptor complex in a calcium-dependent manner. Found in a complex with PID1/PCLI1, LRP1 and CUBNI. Interacts with LRP1 and PID1/PCLI1.</text>
</comment>
<evidence type="ECO:0000256" key="1">
    <source>
        <dbReference type="ARBA" id="ARBA00004177"/>
    </source>
</evidence>
<feature type="domain" description="CUB" evidence="30">
    <location>
        <begin position="2561"/>
        <end position="2673"/>
    </location>
</feature>
<keyword evidence="13" id="KW-0967">Endosome</keyword>
<evidence type="ECO:0000256" key="5">
    <source>
        <dbReference type="ARBA" id="ARBA00022536"/>
    </source>
</evidence>
<feature type="domain" description="CUB" evidence="30">
    <location>
        <begin position="3180"/>
        <end position="3292"/>
    </location>
</feature>
<evidence type="ECO:0000256" key="7">
    <source>
        <dbReference type="ARBA" id="ARBA00022553"/>
    </source>
</evidence>
<comment type="caution">
    <text evidence="32">The sequence shown here is derived from an EMBL/GenBank/DDBJ whole genome shotgun (WGS) entry which is preliminary data.</text>
</comment>
<evidence type="ECO:0000256" key="9">
    <source>
        <dbReference type="ARBA" id="ARBA00022685"/>
    </source>
</evidence>
<evidence type="ECO:0000259" key="31">
    <source>
        <dbReference type="PROSITE" id="PS50026"/>
    </source>
</evidence>
<evidence type="ECO:0000256" key="6">
    <source>
        <dbReference type="ARBA" id="ARBA00022548"/>
    </source>
</evidence>
<dbReference type="SUPFAM" id="SSF49854">
    <property type="entry name" value="Spermadhesin, CUB domain"/>
    <property type="match status" value="27"/>
</dbReference>
<feature type="domain" description="CUB" evidence="30">
    <location>
        <begin position="2678"/>
        <end position="2800"/>
    </location>
</feature>
<dbReference type="FunFam" id="2.10.25.10:FF:000122">
    <property type="entry name" value="Protein crumbs homolog 2"/>
    <property type="match status" value="1"/>
</dbReference>
<dbReference type="Pfam" id="PF12947">
    <property type="entry name" value="EGF_3"/>
    <property type="match status" value="1"/>
</dbReference>
<dbReference type="InterPro" id="IPR035914">
    <property type="entry name" value="Sperma_CUB_dom_sf"/>
</dbReference>
<evidence type="ECO:0000256" key="29">
    <source>
        <dbReference type="PROSITE-ProRule" id="PRU00076"/>
    </source>
</evidence>
<dbReference type="InterPro" id="IPR001881">
    <property type="entry name" value="EGF-like_Ca-bd_dom"/>
</dbReference>
<keyword evidence="17" id="KW-0472">Membrane</keyword>
<feature type="domain" description="CUB" evidence="30">
    <location>
        <begin position="3533"/>
        <end position="3645"/>
    </location>
</feature>
<keyword evidence="22" id="KW-0458">Lysosome</keyword>
<feature type="disulfide bond" evidence="29">
    <location>
        <begin position="226"/>
        <end position="235"/>
    </location>
</feature>
<keyword evidence="33" id="KW-1185">Reference proteome</keyword>
<evidence type="ECO:0000256" key="25">
    <source>
        <dbReference type="ARBA" id="ARBA00023878"/>
    </source>
</evidence>
<dbReference type="GO" id="GO:0031419">
    <property type="term" value="F:cobalamin binding"/>
    <property type="evidence" value="ECO:0007669"/>
    <property type="project" value="UniProtKB-KW"/>
</dbReference>
<keyword evidence="14" id="KW-0106">Calcium</keyword>
<feature type="disulfide bond" evidence="29">
    <location>
        <begin position="476"/>
        <end position="486"/>
    </location>
</feature>
<dbReference type="FunFam" id="2.60.120.290:FF:000005">
    <property type="entry name" value="Procollagen C-endopeptidase enhancer 1"/>
    <property type="match status" value="4"/>
</dbReference>
<dbReference type="GO" id="GO:0005768">
    <property type="term" value="C:endosome"/>
    <property type="evidence" value="ECO:0007669"/>
    <property type="project" value="UniProtKB-SubCell"/>
</dbReference>
<keyword evidence="21" id="KW-0753">Steroid metabolism</keyword>
<organism evidence="32 33">
    <name type="scientific">Owenia fusiformis</name>
    <name type="common">Polychaete worm</name>
    <dbReference type="NCBI Taxonomy" id="6347"/>
    <lineage>
        <taxon>Eukaryota</taxon>
        <taxon>Metazoa</taxon>
        <taxon>Spiralia</taxon>
        <taxon>Lophotrochozoa</taxon>
        <taxon>Annelida</taxon>
        <taxon>Polychaeta</taxon>
        <taxon>Sedentaria</taxon>
        <taxon>Canalipalpata</taxon>
        <taxon>Sabellida</taxon>
        <taxon>Oweniida</taxon>
        <taxon>Oweniidae</taxon>
        <taxon>Owenia</taxon>
    </lineage>
</organism>
<dbReference type="OrthoDB" id="6022136at2759"/>
<feature type="domain" description="CUB" evidence="30">
    <location>
        <begin position="1260"/>
        <end position="1371"/>
    </location>
</feature>
<sequence length="3760" mass="407885">MDESILKAPPLEVVVSLGIISPANSDQVSRRRRMNVNFSSILAYFALLVPFSSQTTRQKRDATDTQPKIITNNGHLMFQTGVNHNITFQSNSATGGYINIDGVNFKTIIENVKTNKEDIDNLKNNGGSNLETRVQSLEQSLANLQPTGSVLQQLNELTSQIAALSTRVSSLESGSGGDATLAEKVRTLETQVARLNTLLSSNECQSNPCRNGGTCVDQFNSFFCRCPSNWQGVTCDQDVNECAIYAGTDLGCQNGATCINTNGGYTCQCTANWNGIRCTESHDDCTGASNEALCGHGTCVNTPRVQPGLPKYKCICNEGWTTDGSNPACTTDVDECSGNTPRCSVDPPVRCINLPGTFICESCPAGYSGNGYACVDINECLTNNGGCSQAPRVECINTPGSRRCGACPQGYEGDGVTCIWRGICSVNNGGCYPTASCSESPNLDGRTCTCPPGYIGNGVGNSGCVQQGGGGTTDACSNNPCEHGRCQVSGSSYVCNCDPGFTGTRCTINIDECQSQPCQNGGTCIDGVNAYRCRCTSSFTGTNCEEAQETCGGRLDGDSGSFRYPRTSGTNYPHSVSCAWVITVSTNKIIMVSFNSFNIEYHANCDYDFLQINDGPSASSHPIGKFCGTQSPINGQGFNSTHNQLYFWFRSDASVASDGFEVSWTSANPVCGGDLIGSDHGSINSPGYPGNYPNNRDCVWTVSVSPGYIIQFSFATLSLEHHETCDYDYIEIRDGLLDTDSQLAKYCSTQDPAPLSTTGPYAWIKFHSDASETDRGFHITYAANQAPSGCGGAFTEESGVVISPNYPNPYPHDAQCVWTITGPESEKLKLIWTNMDLEDHSGCSWDYVELRDGADETADFVGRYCGTTVPAPFTSNSNTLWLKFKSDASNRQSGFRATWETACGGTFSQPTGELVSPYFPGNYPSEKTCTYLIDQPVGYTITLTFVTFDIEGHETCNYDFLEVRNGASAEGSLIGTYCGATAPAPIVSTANSLWLKFQSDGSVQNNGFKATYTTNDNGGTGSGCGGSLTENVGAFQSPGHPDVYPHGIQCAWYITVAEGLVIRLTFSTFSLEDHSDCNYDYVEVYDNSTTTETGGLLGRYCGSSTPPVLTSAENVMTVIFHSDASVAQQGFAASYVGLNATTLCGGDLTDETGLITSPNYPNNYFHSRECEWTIVLSQGKQILLNITDFIMESHSSCNYDYLEIRNGGYHSSPLIGKYCGTQIEPIIRSDSNRMYLKMVTDSSQSARGFQIYYDGTTSGCGGSLTTPTGSFVSPNYPLAYGHNAECYWTITVARGSTINLVFVDFDIETHGTCAYDYVQVKEKDINGNELGRFCGESAPNPLTSVTNQLWVKFRTDVSEAGRGFHASYFSICNNRLTDFRGVIESPNFPDPYPHDRNCTWVIEASIGNTVNVSFSHFALEDHSNCRYDFVEFRDGEDASATSLGKYCGENMLPPDIASTGQYLYIQFVSDSSVASNGFRLEYVMNGCGGDLTGPTGELSSPNYPNPYPNRRECLWKITVEIGMRVELSIDDFDLESHSECNYDVLEVYGGRDDLAPLLTKLCHTQTTVQKVTATGNTMFLRFKSDVSQAGKGFHATYRALTGGCGGNFSTPTGTIVSPNYPSAYPSNTDCEWVISVEQHKKVELTFEDFDVEGHATCTYDAVSVYDGESQAFPLLLKACGNGLPNPSMIRSSAEDMYIRMDSDGSVQARGFKASYKLGCGGTMDAEDDGEIFSPNYPAVYPANSNCSWLILADHEGDRVTLTMTHLDLEDLNANCSHDYVVVKDGNNEFAPDIGVYCGTTIPAPITSQGPALYVTFVSDLSDQRTGFRAVYSKSISSCGGDLTSEHGAFNSPGFPNNYPNSVECIWTMTASAGNRIQLVFSFFDLQNDVYCNFDYVEVRDGGLGGTLLGRFCGNNIPANMTVGQNLWVKFRSDQGTTGQGFQAQYATLYGGDLSGSSGQIASPLHPSSYPNNAHYTWTVTVPSDHYVRITFQLIDIEGSFGRCSYDYIKFRDGLFETSPEIFTTCGTALPDPFSSTGNTIHIEFHTDFSGVGQGFLLDWEATASAVVTPTIPPVTNPISGCGGELTAVGTQQAFTSPGYPNGYANSLSCTWVLRAEQGNKVWFNISDIDLESHGSCNYDKVTVFDNDSPSNFFKLGEYCGREGNTNPLLSTRNVMTVQFTTDSSVNRTGFMANFKTACGGRLTTPVGVIMSPSFPTNYPANSDCIWIVQVATGRTVSLLFETFDIQRSADCSADYLQLLNGGTASSPPLGSSSSGRYCGNSAPTLPATSSNLLFVKFASDATGSTQGFKATYREESVTCGGRYTLTTSVTSGTIMSPNYPQNYPQNSDCVWVITAPTTDRIQIDVDSDFYIEQHGSCQYDFLNVLDGGTENSPSIGKYCGTTAPSSLFSTDNVIYIRFRSDDSVAHKGFRATYKIATCGGTVSGDSGSIMSPNYPANYDNSANCEWYIQGPTGHYLTLTFEAFNLEASSNCASADYVRIRELNGTGLGEGSIGAELGEFCGNTIPQPVDTSDNSAHVTFRSNNANAYSGFKLNYVASLEVCGGDFTAPTGVFTSPNFPGQYPHSRQCSWRITVATDRRVTLQFTSFNLEPGLSCSYDYVLVRNGLRPTSPVIARLCGNDVPDVIESSGNTMLVAFVSDGSESNGGFSATYSSNNEPKCGGTYPNVEAGAPTGVIQSPGYEQGGYNNSEECVWVLSSDHATIGKSWLVKFLDFALENHGECRYDYLEVREGTDETGTLVSRFCNNETIPEPIISPSPSVWMMFSTDTSQTDRGFSLEYSVSNCGGILTDSAGEITSPNYPNNYDHDDACAWLIQGPENSQITVTVTDLGIENHDQCNYDYLEFFNGGSYSSPSIGKFCGSNKPEVFKSQSNLVRIVFKSDGSSSARGFRLTYTADSGGCGGTYHSQTGTLMSPNFPSNYPHNTECIWEIIVDSGYHVLLQFDDRFEIERENNCTYDYVEVSDYLDDGSMPVLGRFCSSVKPDDVRSTSSRMRVKFRSDPFTNANGFSANWTTGCGAIYTKDKDIIQSPGFPNNYANNLHCEYLISVDPQKYVVFQFKENGFSIEGDGSALNFTGDNPNITAIIKAPILIGPSEVPNAGFECRYDYIEVFAGNSTDTGSLGKFCGATPPQPFSSLGQMLIIFHTDSSITDRGFKAEYVASDCGGVFTEPTGIIRTPTHPVDYHNNHNCSWYITVQEDRVVELKFDLFDVEPHTRCAYDYVEVFDGPDGYAPKIGRFCGDVIPDTIRSTENTLYVNFITDASVTKGGFSAAYTTTFGINQGCGGLLNQSSGSIGSVDATGNGYYENNLDCTWQIIVPNDNIVKVTFLQMDLESDIGCGYDYVEVRDGFFKEDAVIGKFCGNSLPSVILASSNTLYVSFVSDSSITRSGFNFTFEGVPADCGGVHSVTTAMQTITSPEYPGNYPHNLRCRWTLDAPENQQIYLEVTDIDIEDESSCQYDYMEIRDAPLGLNGQSVHACGTVAPPAFRSLDRNAQINFVTDGSSAGKGFSLNYMIASCNRTYEGDNGRILSPGYPGNYPVNAFCEVSVTVPEGHGLSLFFNQFYIEPHTQCRYDYLEVYNGSDDSAVLIQKLCGSSIPNPIFPSGNSVFMRFITDASLTHLGYDITYTSSPNGCGGNITSTSGSLTSPGYPGNYPHDKTCEWLITVPKRRVVKLKFSDFNMEAHSSCQSDYLAVYDGPDSGARLHGRYCGAVNPADFDSSTNQIFIQFRSDSADSGTGFRVEFSS</sequence>
<dbReference type="InterPro" id="IPR009030">
    <property type="entry name" value="Growth_fac_rcpt_cys_sf"/>
</dbReference>
<dbReference type="PANTHER" id="PTHR24251">
    <property type="entry name" value="OVOCHYMASE-RELATED"/>
    <property type="match status" value="1"/>
</dbReference>
<feature type="disulfide bond" evidence="29">
    <location>
        <begin position="431"/>
        <end position="448"/>
    </location>
</feature>
<accession>A0A8S4N4I1</accession>
<dbReference type="GO" id="GO:0008203">
    <property type="term" value="P:cholesterol metabolic process"/>
    <property type="evidence" value="ECO:0007669"/>
    <property type="project" value="UniProtKB-KW"/>
</dbReference>
<keyword evidence="12" id="KW-0677">Repeat</keyword>
<evidence type="ECO:0000256" key="8">
    <source>
        <dbReference type="ARBA" id="ARBA00022628"/>
    </source>
</evidence>
<reference evidence="32" key="1">
    <citation type="submission" date="2022-03" db="EMBL/GenBank/DDBJ databases">
        <authorList>
            <person name="Martin C."/>
        </authorList>
    </citation>
    <scope>NUCLEOTIDE SEQUENCE</scope>
</reference>
<dbReference type="InterPro" id="IPR000859">
    <property type="entry name" value="CUB_dom"/>
</dbReference>